<dbReference type="GO" id="GO:0005315">
    <property type="term" value="F:phosphate transmembrane transporter activity"/>
    <property type="evidence" value="ECO:0007669"/>
    <property type="project" value="InterPro"/>
</dbReference>
<reference evidence="10" key="1">
    <citation type="submission" date="2023-06" db="EMBL/GenBank/DDBJ databases">
        <title>Genome-scale phylogeny and comparative genomics of the fungal order Sordariales.</title>
        <authorList>
            <consortium name="Lawrence Berkeley National Laboratory"/>
            <person name="Hensen N."/>
            <person name="Bonometti L."/>
            <person name="Westerberg I."/>
            <person name="Brannstrom I.O."/>
            <person name="Guillou S."/>
            <person name="Cros-Aarteil S."/>
            <person name="Calhoun S."/>
            <person name="Haridas S."/>
            <person name="Kuo A."/>
            <person name="Mondo S."/>
            <person name="Pangilinan J."/>
            <person name="Riley R."/>
            <person name="Labutti K."/>
            <person name="Andreopoulos B."/>
            <person name="Lipzen A."/>
            <person name="Chen C."/>
            <person name="Yanf M."/>
            <person name="Daum C."/>
            <person name="Ng V."/>
            <person name="Clum A."/>
            <person name="Steindorff A."/>
            <person name="Ohm R."/>
            <person name="Martin F."/>
            <person name="Silar P."/>
            <person name="Natvig D."/>
            <person name="Lalanne C."/>
            <person name="Gautier V."/>
            <person name="Ament-Velasquez S.L."/>
            <person name="Kruys A."/>
            <person name="Hutchinson M.I."/>
            <person name="Powell A.J."/>
            <person name="Barry K."/>
            <person name="Miller A.N."/>
            <person name="Grigoriev I.V."/>
            <person name="Debuchy R."/>
            <person name="Gladieux P."/>
            <person name="Thoren M.H."/>
            <person name="Johannesson H."/>
        </authorList>
    </citation>
    <scope>NUCLEOTIDE SEQUENCE</scope>
    <source>
        <strain evidence="10">8032-3</strain>
    </source>
</reference>
<feature type="transmembrane region" description="Helical" evidence="8">
    <location>
        <begin position="417"/>
        <end position="439"/>
    </location>
</feature>
<dbReference type="SUPFAM" id="SSF103473">
    <property type="entry name" value="MFS general substrate transporter"/>
    <property type="match status" value="1"/>
</dbReference>
<comment type="caution">
    <text evidence="10">The sequence shown here is derived from an EMBL/GenBank/DDBJ whole genome shotgun (WGS) entry which is preliminary data.</text>
</comment>
<dbReference type="Proteomes" id="UP001244011">
    <property type="component" value="Unassembled WGS sequence"/>
</dbReference>
<feature type="region of interest" description="Disordered" evidence="7">
    <location>
        <begin position="563"/>
        <end position="582"/>
    </location>
</feature>
<feature type="transmembrane region" description="Helical" evidence="8">
    <location>
        <begin position="201"/>
        <end position="223"/>
    </location>
</feature>
<dbReference type="InterPro" id="IPR004738">
    <property type="entry name" value="Phos_permease"/>
</dbReference>
<keyword evidence="11" id="KW-1185">Reference proteome</keyword>
<dbReference type="CDD" id="cd17364">
    <property type="entry name" value="MFS_PhT"/>
    <property type="match status" value="1"/>
</dbReference>
<dbReference type="PANTHER" id="PTHR24064">
    <property type="entry name" value="SOLUTE CARRIER FAMILY 22 MEMBER"/>
    <property type="match status" value="1"/>
</dbReference>
<evidence type="ECO:0000256" key="5">
    <source>
        <dbReference type="ARBA" id="ARBA00022989"/>
    </source>
</evidence>
<feature type="transmembrane region" description="Helical" evidence="8">
    <location>
        <begin position="445"/>
        <end position="466"/>
    </location>
</feature>
<dbReference type="GO" id="GO:0006817">
    <property type="term" value="P:phosphate ion transport"/>
    <property type="evidence" value="ECO:0007669"/>
    <property type="project" value="UniProtKB-KW"/>
</dbReference>
<evidence type="ECO:0000259" key="9">
    <source>
        <dbReference type="PROSITE" id="PS50850"/>
    </source>
</evidence>
<feature type="transmembrane region" description="Helical" evidence="8">
    <location>
        <begin position="134"/>
        <end position="152"/>
    </location>
</feature>
<keyword evidence="3" id="KW-0592">Phosphate transport</keyword>
<proteinExistence type="predicted"/>
<protein>
    <submittedName>
        <fullName evidence="10">Inorganic phosphate transporter pho84 protein</fullName>
    </submittedName>
</protein>
<dbReference type="PROSITE" id="PS50850">
    <property type="entry name" value="MFS"/>
    <property type="match status" value="1"/>
</dbReference>
<feature type="transmembrane region" description="Helical" evidence="8">
    <location>
        <begin position="247"/>
        <end position="265"/>
    </location>
</feature>
<keyword evidence="6 8" id="KW-0472">Membrane</keyword>
<dbReference type="GeneID" id="85314255"/>
<feature type="transmembrane region" description="Helical" evidence="8">
    <location>
        <begin position="382"/>
        <end position="405"/>
    </location>
</feature>
<dbReference type="PROSITE" id="PS00217">
    <property type="entry name" value="SUGAR_TRANSPORT_2"/>
    <property type="match status" value="1"/>
</dbReference>
<dbReference type="Gene3D" id="1.20.1250.20">
    <property type="entry name" value="MFS general substrate transporter like domains"/>
    <property type="match status" value="2"/>
</dbReference>
<dbReference type="GO" id="GO:0016020">
    <property type="term" value="C:membrane"/>
    <property type="evidence" value="ECO:0007669"/>
    <property type="project" value="UniProtKB-SubCell"/>
</dbReference>
<dbReference type="NCBIfam" id="TIGR00887">
    <property type="entry name" value="2A0109"/>
    <property type="match status" value="1"/>
</dbReference>
<accession>A0AAJ0FKT9</accession>
<keyword evidence="2" id="KW-0813">Transport</keyword>
<feature type="transmembrane region" description="Helical" evidence="8">
    <location>
        <begin position="77"/>
        <end position="94"/>
    </location>
</feature>
<evidence type="ECO:0000256" key="7">
    <source>
        <dbReference type="SAM" id="MobiDB-lite"/>
    </source>
</evidence>
<dbReference type="InterPro" id="IPR020846">
    <property type="entry name" value="MFS_dom"/>
</dbReference>
<keyword evidence="4 8" id="KW-0812">Transmembrane</keyword>
<feature type="domain" description="Major facilitator superfamily (MFS) profile" evidence="9">
    <location>
        <begin position="62"/>
        <end position="541"/>
    </location>
</feature>
<sequence>MAETDPSSSPPAASFAQKTSGGNNAYHNFHNDFLHIQDPNERRRLALAEVDKAPFGWYHVRAIVVAGVGFFTDSYDIFVVSLLTLMLGIVYYPGTGAMPTTSDTAIKLATSAGTVIGQLGFGALADIVGRKRMYGLELIVIIFATLGQALSADSPACSVVGLIIFWRVLMGVGIGGDYPLSSIITSEFATTKWRGAMMGSVFAMQGLGQLTAAFVMLFVTLGFKESLITSSKPATCTGGCSEAVDKMWRIVVGFGAVPGCIALYYRLTIPETPRYTFDVARDVERADDDIKAYIGGKPEGNPDEISRVTAQRQAIEHLTVPKASWGDFFRHYSKPKNGKLLAGTSLSWCFLDIAYYGLSLNNAIILGVIGYSTAGATSTYQYLFNTAVGNMIIVLAGAVPGYWVTVATVDTIGRKPIQLMGFFILTILFIVMGFAYHHLSPNGLLAIYVLAQFFFNFGPNSTTFIVPGECFPTRYRSTSHGISAAAGKIGSIIGQGAIAPLRTTGGTKDNPNPWMNHVFEIYALFMLLGCFSTLLIKETKRKTLEELSGDDDYAAAAPVVVAEGGPGSGEGVLGKRAGSDSL</sequence>
<evidence type="ECO:0000256" key="4">
    <source>
        <dbReference type="ARBA" id="ARBA00022692"/>
    </source>
</evidence>
<name>A0AAJ0FKT9_9PEZI</name>
<evidence type="ECO:0000256" key="2">
    <source>
        <dbReference type="ARBA" id="ARBA00022448"/>
    </source>
</evidence>
<dbReference type="EMBL" id="MU839010">
    <property type="protein sequence ID" value="KAK1766693.1"/>
    <property type="molecule type" value="Genomic_DNA"/>
</dbReference>
<dbReference type="InterPro" id="IPR036259">
    <property type="entry name" value="MFS_trans_sf"/>
</dbReference>
<feature type="transmembrane region" description="Helical" evidence="8">
    <location>
        <begin position="518"/>
        <end position="536"/>
    </location>
</feature>
<organism evidence="10 11">
    <name type="scientific">Phialemonium atrogriseum</name>
    <dbReference type="NCBI Taxonomy" id="1093897"/>
    <lineage>
        <taxon>Eukaryota</taxon>
        <taxon>Fungi</taxon>
        <taxon>Dikarya</taxon>
        <taxon>Ascomycota</taxon>
        <taxon>Pezizomycotina</taxon>
        <taxon>Sordariomycetes</taxon>
        <taxon>Sordariomycetidae</taxon>
        <taxon>Cephalothecales</taxon>
        <taxon>Cephalothecaceae</taxon>
        <taxon>Phialemonium</taxon>
    </lineage>
</organism>
<feature type="transmembrane region" description="Helical" evidence="8">
    <location>
        <begin position="158"/>
        <end position="180"/>
    </location>
</feature>
<evidence type="ECO:0000256" key="8">
    <source>
        <dbReference type="SAM" id="Phobius"/>
    </source>
</evidence>
<evidence type="ECO:0000256" key="1">
    <source>
        <dbReference type="ARBA" id="ARBA00004141"/>
    </source>
</evidence>
<gene>
    <name evidence="10" type="ORF">QBC33DRAFT_578535</name>
</gene>
<dbReference type="InterPro" id="IPR005828">
    <property type="entry name" value="MFS_sugar_transport-like"/>
</dbReference>
<dbReference type="Pfam" id="PF00083">
    <property type="entry name" value="Sugar_tr"/>
    <property type="match status" value="1"/>
</dbReference>
<dbReference type="RefSeq" id="XP_060282906.1">
    <property type="nucleotide sequence ID" value="XM_060431068.1"/>
</dbReference>
<comment type="subcellular location">
    <subcellularLocation>
        <location evidence="1">Membrane</location>
        <topology evidence="1">Multi-pass membrane protein</topology>
    </subcellularLocation>
</comment>
<evidence type="ECO:0000256" key="3">
    <source>
        <dbReference type="ARBA" id="ARBA00022592"/>
    </source>
</evidence>
<feature type="transmembrane region" description="Helical" evidence="8">
    <location>
        <begin position="106"/>
        <end position="127"/>
    </location>
</feature>
<keyword evidence="5 8" id="KW-1133">Transmembrane helix</keyword>
<evidence type="ECO:0000256" key="6">
    <source>
        <dbReference type="ARBA" id="ARBA00023136"/>
    </source>
</evidence>
<dbReference type="InterPro" id="IPR005829">
    <property type="entry name" value="Sugar_transporter_CS"/>
</dbReference>
<evidence type="ECO:0000313" key="10">
    <source>
        <dbReference type="EMBL" id="KAK1766693.1"/>
    </source>
</evidence>
<dbReference type="AlphaFoldDB" id="A0AAJ0FKT9"/>
<evidence type="ECO:0000313" key="11">
    <source>
        <dbReference type="Proteomes" id="UP001244011"/>
    </source>
</evidence>